<keyword evidence="1" id="KW-0472">Membrane</keyword>
<gene>
    <name evidence="2" type="ORF">FCM35_KLT17062</name>
</gene>
<evidence type="ECO:0000256" key="1">
    <source>
        <dbReference type="SAM" id="Phobius"/>
    </source>
</evidence>
<name>A0A833QYB1_9POAL</name>
<keyword evidence="1" id="KW-1133">Transmembrane helix</keyword>
<evidence type="ECO:0000313" key="3">
    <source>
        <dbReference type="Proteomes" id="UP000623129"/>
    </source>
</evidence>
<dbReference type="OrthoDB" id="1934390at2759"/>
<evidence type="ECO:0000313" key="2">
    <source>
        <dbReference type="EMBL" id="KAF3338225.1"/>
    </source>
</evidence>
<accession>A0A833QYB1</accession>
<keyword evidence="3" id="KW-1185">Reference proteome</keyword>
<dbReference type="AlphaFoldDB" id="A0A833QYB1"/>
<organism evidence="2 3">
    <name type="scientific">Carex littledalei</name>
    <dbReference type="NCBI Taxonomy" id="544730"/>
    <lineage>
        <taxon>Eukaryota</taxon>
        <taxon>Viridiplantae</taxon>
        <taxon>Streptophyta</taxon>
        <taxon>Embryophyta</taxon>
        <taxon>Tracheophyta</taxon>
        <taxon>Spermatophyta</taxon>
        <taxon>Magnoliopsida</taxon>
        <taxon>Liliopsida</taxon>
        <taxon>Poales</taxon>
        <taxon>Cyperaceae</taxon>
        <taxon>Cyperoideae</taxon>
        <taxon>Cariceae</taxon>
        <taxon>Carex</taxon>
        <taxon>Carex subgen. Euthyceras</taxon>
    </lineage>
</organism>
<comment type="caution">
    <text evidence="2">The sequence shown here is derived from an EMBL/GenBank/DDBJ whole genome shotgun (WGS) entry which is preliminary data.</text>
</comment>
<protein>
    <submittedName>
        <fullName evidence="2">Uncharacterized protein</fullName>
    </submittedName>
</protein>
<feature type="transmembrane region" description="Helical" evidence="1">
    <location>
        <begin position="39"/>
        <end position="57"/>
    </location>
</feature>
<dbReference type="Proteomes" id="UP000623129">
    <property type="component" value="Unassembled WGS sequence"/>
</dbReference>
<sequence length="88" mass="10210">MWRRICCKKKQRERRSTRNCIKTKKKKEKEEEEEEMDRSITSFLIGCIGAAVTLLSYSQTIVSSTQCITIGLLILMFALFIKEGFISI</sequence>
<reference evidence="2" key="1">
    <citation type="submission" date="2020-01" db="EMBL/GenBank/DDBJ databases">
        <title>Genome sequence of Kobresia littledalei, the first chromosome-level genome in the family Cyperaceae.</title>
        <authorList>
            <person name="Qu G."/>
        </authorList>
    </citation>
    <scope>NUCLEOTIDE SEQUENCE</scope>
    <source>
        <strain evidence="2">C.B.Clarke</strain>
        <tissue evidence="2">Leaf</tissue>
    </source>
</reference>
<keyword evidence="1" id="KW-0812">Transmembrane</keyword>
<dbReference type="EMBL" id="SWLB01000005">
    <property type="protein sequence ID" value="KAF3338225.1"/>
    <property type="molecule type" value="Genomic_DNA"/>
</dbReference>
<proteinExistence type="predicted"/>
<feature type="transmembrane region" description="Helical" evidence="1">
    <location>
        <begin position="63"/>
        <end position="81"/>
    </location>
</feature>